<protein>
    <submittedName>
        <fullName evidence="2">Uncharacterized protein</fullName>
    </submittedName>
</protein>
<organism evidence="2 3">
    <name type="scientific">Stylosanthes scabra</name>
    <dbReference type="NCBI Taxonomy" id="79078"/>
    <lineage>
        <taxon>Eukaryota</taxon>
        <taxon>Viridiplantae</taxon>
        <taxon>Streptophyta</taxon>
        <taxon>Embryophyta</taxon>
        <taxon>Tracheophyta</taxon>
        <taxon>Spermatophyta</taxon>
        <taxon>Magnoliopsida</taxon>
        <taxon>eudicotyledons</taxon>
        <taxon>Gunneridae</taxon>
        <taxon>Pentapetalae</taxon>
        <taxon>rosids</taxon>
        <taxon>fabids</taxon>
        <taxon>Fabales</taxon>
        <taxon>Fabaceae</taxon>
        <taxon>Papilionoideae</taxon>
        <taxon>50 kb inversion clade</taxon>
        <taxon>dalbergioids sensu lato</taxon>
        <taxon>Dalbergieae</taxon>
        <taxon>Pterocarpus clade</taxon>
        <taxon>Stylosanthes</taxon>
    </lineage>
</organism>
<feature type="region of interest" description="Disordered" evidence="1">
    <location>
        <begin position="60"/>
        <end position="96"/>
    </location>
</feature>
<dbReference type="Proteomes" id="UP001341840">
    <property type="component" value="Unassembled WGS sequence"/>
</dbReference>
<reference evidence="2 3" key="1">
    <citation type="journal article" date="2023" name="Plants (Basel)">
        <title>Bridging the Gap: Combining Genomics and Transcriptomics Approaches to Understand Stylosanthes scabra, an Orphan Legume from the Brazilian Caatinga.</title>
        <authorList>
            <person name="Ferreira-Neto J.R.C."/>
            <person name="da Silva M.D."/>
            <person name="Binneck E."/>
            <person name="de Melo N.F."/>
            <person name="da Silva R.H."/>
            <person name="de Melo A.L.T.M."/>
            <person name="Pandolfi V."/>
            <person name="Bustamante F.O."/>
            <person name="Brasileiro-Vidal A.C."/>
            <person name="Benko-Iseppon A.M."/>
        </authorList>
    </citation>
    <scope>NUCLEOTIDE SEQUENCE [LARGE SCALE GENOMIC DNA]</scope>
    <source>
        <tissue evidence="2">Leaves</tissue>
    </source>
</reference>
<name>A0ABU6TVG9_9FABA</name>
<accession>A0ABU6TVG9</accession>
<evidence type="ECO:0000313" key="3">
    <source>
        <dbReference type="Proteomes" id="UP001341840"/>
    </source>
</evidence>
<gene>
    <name evidence="2" type="ORF">PIB30_086598</name>
</gene>
<sequence>MPGCGSQILTSRRRSLDPEEEQHVDGAGLTLSTVRRRVVLDTASSTFDFGDRVSSYERREGRFTKEPWRRRQKGASDSSSTAMELGAAKGGNGHNDLGLRFGGSDYLPRCDNTSCSKRNHRDGDSRRGSGAVLFTDDGTVSDRAIFW</sequence>
<feature type="region of interest" description="Disordered" evidence="1">
    <location>
        <begin position="1"/>
        <end position="27"/>
    </location>
</feature>
<evidence type="ECO:0000313" key="2">
    <source>
        <dbReference type="EMBL" id="MED6151878.1"/>
    </source>
</evidence>
<evidence type="ECO:0000256" key="1">
    <source>
        <dbReference type="SAM" id="MobiDB-lite"/>
    </source>
</evidence>
<comment type="caution">
    <text evidence="2">The sequence shown here is derived from an EMBL/GenBank/DDBJ whole genome shotgun (WGS) entry which is preliminary data.</text>
</comment>
<feature type="compositionally biased region" description="Basic and acidic residues" evidence="1">
    <location>
        <begin position="60"/>
        <end position="69"/>
    </location>
</feature>
<feature type="compositionally biased region" description="Basic and acidic residues" evidence="1">
    <location>
        <begin position="14"/>
        <end position="24"/>
    </location>
</feature>
<proteinExistence type="predicted"/>
<keyword evidence="3" id="KW-1185">Reference proteome</keyword>
<dbReference type="EMBL" id="JASCZI010092111">
    <property type="protein sequence ID" value="MED6151878.1"/>
    <property type="molecule type" value="Genomic_DNA"/>
</dbReference>